<dbReference type="PROSITE" id="PS00356">
    <property type="entry name" value="HTH_LACI_1"/>
    <property type="match status" value="1"/>
</dbReference>
<dbReference type="Pfam" id="PF00356">
    <property type="entry name" value="LacI"/>
    <property type="match status" value="1"/>
</dbReference>
<dbReference type="Proteomes" id="UP001321475">
    <property type="component" value="Chromosome"/>
</dbReference>
<sequence>MTDLAERAGVSIATVSRALSGSTGVSATTRVRIRSLADELGYAVSPDAARLARGSTGRVAVVTPNLSHWFYSAMLDGIVTALHGADVDVLLYEVKAERERRRFFEELPARRQVDAVVLIALPISDDERRRLDLMGVTAVMAGGTLGDHPHVRIDDVAMARQATQHLLLAGHRRVAMIGAVGTWSLEYGAPPDRLRGFSEALAAADVAADDELVVRTPWGTTGGADGMARLLSLDDPPTAVVAFSDEVAFGALRTLRRSGIAVPHALSLVGMDDHELADTMDLTTVRQPVTEQGHAAGELVRRFLVGDAPADVHLTLPTHLVARGTTGPPLTATR</sequence>
<evidence type="ECO:0000256" key="2">
    <source>
        <dbReference type="ARBA" id="ARBA00023125"/>
    </source>
</evidence>
<dbReference type="PANTHER" id="PTHR30146:SF153">
    <property type="entry name" value="LACTOSE OPERON REPRESSOR"/>
    <property type="match status" value="1"/>
</dbReference>
<dbReference type="CDD" id="cd06267">
    <property type="entry name" value="PBP1_LacI_sugar_binding-like"/>
    <property type="match status" value="1"/>
</dbReference>
<keyword evidence="1" id="KW-0805">Transcription regulation</keyword>
<dbReference type="EMBL" id="AP027729">
    <property type="protein sequence ID" value="BDZ42795.1"/>
    <property type="molecule type" value="Genomic_DNA"/>
</dbReference>
<keyword evidence="2" id="KW-0238">DNA-binding</keyword>
<evidence type="ECO:0000313" key="5">
    <source>
        <dbReference type="EMBL" id="BDZ42795.1"/>
    </source>
</evidence>
<feature type="domain" description="HTH lacI-type" evidence="4">
    <location>
        <begin position="1"/>
        <end position="53"/>
    </location>
</feature>
<proteinExistence type="predicted"/>
<organism evidence="5 6">
    <name type="scientific">Paraoerskovia sediminicola</name>
    <dbReference type="NCBI Taxonomy" id="1138587"/>
    <lineage>
        <taxon>Bacteria</taxon>
        <taxon>Bacillati</taxon>
        <taxon>Actinomycetota</taxon>
        <taxon>Actinomycetes</taxon>
        <taxon>Micrococcales</taxon>
        <taxon>Cellulomonadaceae</taxon>
        <taxon>Paraoerskovia</taxon>
    </lineage>
</organism>
<gene>
    <name evidence="5" type="ORF">GCM10025865_20940</name>
</gene>
<dbReference type="SUPFAM" id="SSF47413">
    <property type="entry name" value="lambda repressor-like DNA-binding domains"/>
    <property type="match status" value="1"/>
</dbReference>
<accession>A0ABN6XG65</accession>
<dbReference type="PROSITE" id="PS50932">
    <property type="entry name" value="HTH_LACI_2"/>
    <property type="match status" value="1"/>
</dbReference>
<evidence type="ECO:0000259" key="4">
    <source>
        <dbReference type="PROSITE" id="PS50932"/>
    </source>
</evidence>
<dbReference type="SMART" id="SM00354">
    <property type="entry name" value="HTH_LACI"/>
    <property type="match status" value="1"/>
</dbReference>
<dbReference type="Gene3D" id="3.40.50.2300">
    <property type="match status" value="2"/>
</dbReference>
<evidence type="ECO:0000313" key="6">
    <source>
        <dbReference type="Proteomes" id="UP001321475"/>
    </source>
</evidence>
<dbReference type="CDD" id="cd01392">
    <property type="entry name" value="HTH_LacI"/>
    <property type="match status" value="1"/>
</dbReference>
<keyword evidence="3" id="KW-0804">Transcription</keyword>
<dbReference type="InterPro" id="IPR046335">
    <property type="entry name" value="LacI/GalR-like_sensor"/>
</dbReference>
<dbReference type="SUPFAM" id="SSF53822">
    <property type="entry name" value="Periplasmic binding protein-like I"/>
    <property type="match status" value="1"/>
</dbReference>
<protein>
    <submittedName>
        <fullName evidence="5">LacI family transcriptional regulator</fullName>
    </submittedName>
</protein>
<dbReference type="InterPro" id="IPR028082">
    <property type="entry name" value="Peripla_BP_I"/>
</dbReference>
<dbReference type="PANTHER" id="PTHR30146">
    <property type="entry name" value="LACI-RELATED TRANSCRIPTIONAL REPRESSOR"/>
    <property type="match status" value="1"/>
</dbReference>
<name>A0ABN6XG65_9CELL</name>
<evidence type="ECO:0000256" key="1">
    <source>
        <dbReference type="ARBA" id="ARBA00023015"/>
    </source>
</evidence>
<dbReference type="InterPro" id="IPR010982">
    <property type="entry name" value="Lambda_DNA-bd_dom_sf"/>
</dbReference>
<dbReference type="Pfam" id="PF13377">
    <property type="entry name" value="Peripla_BP_3"/>
    <property type="match status" value="1"/>
</dbReference>
<dbReference type="InterPro" id="IPR000843">
    <property type="entry name" value="HTH_LacI"/>
</dbReference>
<keyword evidence="6" id="KW-1185">Reference proteome</keyword>
<evidence type="ECO:0000256" key="3">
    <source>
        <dbReference type="ARBA" id="ARBA00023163"/>
    </source>
</evidence>
<reference evidence="6" key="1">
    <citation type="journal article" date="2019" name="Int. J. Syst. Evol. Microbiol.">
        <title>The Global Catalogue of Microorganisms (GCM) 10K type strain sequencing project: providing services to taxonomists for standard genome sequencing and annotation.</title>
        <authorList>
            <consortium name="The Broad Institute Genomics Platform"/>
            <consortium name="The Broad Institute Genome Sequencing Center for Infectious Disease"/>
            <person name="Wu L."/>
            <person name="Ma J."/>
        </authorList>
    </citation>
    <scope>NUCLEOTIDE SEQUENCE [LARGE SCALE GENOMIC DNA]</scope>
    <source>
        <strain evidence="6">NBRC 108565</strain>
    </source>
</reference>
<dbReference type="Gene3D" id="1.10.260.40">
    <property type="entry name" value="lambda repressor-like DNA-binding domains"/>
    <property type="match status" value="1"/>
</dbReference>